<keyword evidence="7" id="KW-0274">FAD</keyword>
<dbReference type="Pfam" id="PF02424">
    <property type="entry name" value="ApbE"/>
    <property type="match status" value="1"/>
</dbReference>
<dbReference type="PANTHER" id="PTHR30040">
    <property type="entry name" value="THIAMINE BIOSYNTHESIS LIPOPROTEIN APBE"/>
    <property type="match status" value="1"/>
</dbReference>
<evidence type="ECO:0000256" key="10">
    <source>
        <dbReference type="ARBA" id="ARBA00048540"/>
    </source>
</evidence>
<keyword evidence="8" id="KW-0460">Magnesium</keyword>
<evidence type="ECO:0000256" key="7">
    <source>
        <dbReference type="ARBA" id="ARBA00022827"/>
    </source>
</evidence>
<dbReference type="InterPro" id="IPR003374">
    <property type="entry name" value="ApbE-like_sf"/>
</dbReference>
<proteinExistence type="predicted"/>
<dbReference type="OrthoDB" id="9778595at2"/>
<organism evidence="12 13">
    <name type="scientific">Frankia casuarinae (strain DSM 45818 / CECT 9043 / HFP020203 / CcI3)</name>
    <dbReference type="NCBI Taxonomy" id="106370"/>
    <lineage>
        <taxon>Bacteria</taxon>
        <taxon>Bacillati</taxon>
        <taxon>Actinomycetota</taxon>
        <taxon>Actinomycetes</taxon>
        <taxon>Frankiales</taxon>
        <taxon>Frankiaceae</taxon>
        <taxon>Frankia</taxon>
    </lineage>
</organism>
<keyword evidence="12" id="KW-0449">Lipoprotein</keyword>
<evidence type="ECO:0000256" key="11">
    <source>
        <dbReference type="SAM" id="MobiDB-lite"/>
    </source>
</evidence>
<dbReference type="SUPFAM" id="SSF143631">
    <property type="entry name" value="ApbE-like"/>
    <property type="match status" value="1"/>
</dbReference>
<dbReference type="AlphaFoldDB" id="Q2J9U5"/>
<evidence type="ECO:0000256" key="9">
    <source>
        <dbReference type="ARBA" id="ARBA00031306"/>
    </source>
</evidence>
<evidence type="ECO:0000313" key="12">
    <source>
        <dbReference type="EMBL" id="ABD11947.1"/>
    </source>
</evidence>
<dbReference type="InterPro" id="IPR024932">
    <property type="entry name" value="ApbE"/>
</dbReference>
<evidence type="ECO:0000256" key="3">
    <source>
        <dbReference type="ARBA" id="ARBA00016337"/>
    </source>
</evidence>
<evidence type="ECO:0000256" key="5">
    <source>
        <dbReference type="ARBA" id="ARBA00022679"/>
    </source>
</evidence>
<gene>
    <name evidence="12" type="ordered locus">Francci3_2585</name>
</gene>
<dbReference type="HOGENOM" id="CLU_044403_5_0_11"/>
<evidence type="ECO:0000256" key="1">
    <source>
        <dbReference type="ARBA" id="ARBA00001946"/>
    </source>
</evidence>
<accession>Q2J9U5</accession>
<keyword evidence="13" id="KW-1185">Reference proteome</keyword>
<dbReference type="EC" id="2.7.1.180" evidence="2"/>
<sequence>MPGAAAAVEWSVWSTTARLVVTEPGALAAAREIVVDHLAAVDEVASRFRADAEINQLDHADGTPQRISPLLADLVGAALLAARRTDGDVDPTVGGPLAALGYDRDITLLPSDGPRLRVVHRPAPGWQRIRLTGNTLTLPDDARLDLGATAKAQAADRCAALVAERLDTGVLVSLGGDVATAGNAPEGGWRIRVQDRPGEPACTITLAAGSAVATSSTLGRRWRRGGRLLHHILDPRTCQPAPVVWRTATVAAASCLDANTASTAAIVRGSAAVGWLRRLGMPARLVATDGSIVTTAGWPAPSRAKVAGAGVAGAGVAGVRVDRAETAPPAEDGTRVTSAGSATRPRGSGR</sequence>
<evidence type="ECO:0000256" key="6">
    <source>
        <dbReference type="ARBA" id="ARBA00022723"/>
    </source>
</evidence>
<dbReference type="KEGG" id="fra:Francci3_2585"/>
<evidence type="ECO:0000313" key="13">
    <source>
        <dbReference type="Proteomes" id="UP000001937"/>
    </source>
</evidence>
<dbReference type="Gene3D" id="3.10.520.10">
    <property type="entry name" value="ApbE-like domains"/>
    <property type="match status" value="1"/>
</dbReference>
<evidence type="ECO:0000256" key="8">
    <source>
        <dbReference type="ARBA" id="ARBA00022842"/>
    </source>
</evidence>
<dbReference type="GO" id="GO:0046872">
    <property type="term" value="F:metal ion binding"/>
    <property type="evidence" value="ECO:0007669"/>
    <property type="project" value="UniProtKB-KW"/>
</dbReference>
<reference evidence="12 13" key="1">
    <citation type="journal article" date="2007" name="Genome Res.">
        <title>Genome characteristics of facultatively symbiotic Frankia sp. strains reflect host range and host plant biogeography.</title>
        <authorList>
            <person name="Normand P."/>
            <person name="Lapierre P."/>
            <person name="Tisa L.S."/>
            <person name="Gogarten J.P."/>
            <person name="Alloisio N."/>
            <person name="Bagnarol E."/>
            <person name="Bassi C.A."/>
            <person name="Berry A.M."/>
            <person name="Bickhart D.M."/>
            <person name="Choisne N."/>
            <person name="Couloux A."/>
            <person name="Cournoyer B."/>
            <person name="Cruveiller S."/>
            <person name="Daubin V."/>
            <person name="Demange N."/>
            <person name="Francino M.P."/>
            <person name="Goltsman E."/>
            <person name="Huang Y."/>
            <person name="Kopp O.R."/>
            <person name="Labarre L."/>
            <person name="Lapidus A."/>
            <person name="Lavire C."/>
            <person name="Marechal J."/>
            <person name="Martinez M."/>
            <person name="Mastronunzio J.E."/>
            <person name="Mullin B.C."/>
            <person name="Niemann J."/>
            <person name="Pujic P."/>
            <person name="Rawnsley T."/>
            <person name="Rouy Z."/>
            <person name="Schenowitz C."/>
            <person name="Sellstedt A."/>
            <person name="Tavares F."/>
            <person name="Tomkins J.P."/>
            <person name="Vallenet D."/>
            <person name="Valverde C."/>
            <person name="Wall L.G."/>
            <person name="Wang Y."/>
            <person name="Medigue C."/>
            <person name="Benson D.R."/>
        </authorList>
    </citation>
    <scope>NUCLEOTIDE SEQUENCE [LARGE SCALE GENOMIC DNA]</scope>
    <source>
        <strain evidence="13">DSM 45818 / CECT 9043 / CcI3</strain>
    </source>
</reference>
<keyword evidence="5" id="KW-0808">Transferase</keyword>
<dbReference type="Proteomes" id="UP000001937">
    <property type="component" value="Chromosome"/>
</dbReference>
<dbReference type="GO" id="GO:0016740">
    <property type="term" value="F:transferase activity"/>
    <property type="evidence" value="ECO:0007669"/>
    <property type="project" value="UniProtKB-KW"/>
</dbReference>
<dbReference type="RefSeq" id="WP_011436982.1">
    <property type="nucleotide sequence ID" value="NC_007777.1"/>
</dbReference>
<feature type="region of interest" description="Disordered" evidence="11">
    <location>
        <begin position="322"/>
        <end position="350"/>
    </location>
</feature>
<dbReference type="eggNOG" id="COG1477">
    <property type="taxonomic scope" value="Bacteria"/>
</dbReference>
<dbReference type="EMBL" id="CP000249">
    <property type="protein sequence ID" value="ABD11947.1"/>
    <property type="molecule type" value="Genomic_DNA"/>
</dbReference>
<dbReference type="STRING" id="106370.Francci3_2585"/>
<name>Q2J9U5_FRACC</name>
<keyword evidence="6" id="KW-0479">Metal-binding</keyword>
<evidence type="ECO:0000256" key="4">
    <source>
        <dbReference type="ARBA" id="ARBA00022630"/>
    </source>
</evidence>
<dbReference type="PANTHER" id="PTHR30040:SF2">
    <property type="entry name" value="FAD:PROTEIN FMN TRANSFERASE"/>
    <property type="match status" value="1"/>
</dbReference>
<protein>
    <recommendedName>
        <fullName evidence="3">FAD:protein FMN transferase</fullName>
        <ecNumber evidence="2">2.7.1.180</ecNumber>
    </recommendedName>
    <alternativeName>
        <fullName evidence="9">Flavin transferase</fullName>
    </alternativeName>
</protein>
<keyword evidence="4" id="KW-0285">Flavoprotein</keyword>
<comment type="cofactor">
    <cofactor evidence="1">
        <name>Mg(2+)</name>
        <dbReference type="ChEBI" id="CHEBI:18420"/>
    </cofactor>
</comment>
<dbReference type="PhylomeDB" id="Q2J9U5"/>
<comment type="catalytic activity">
    <reaction evidence="10">
        <text>L-threonyl-[protein] + FAD = FMN-L-threonyl-[protein] + AMP + H(+)</text>
        <dbReference type="Rhea" id="RHEA:36847"/>
        <dbReference type="Rhea" id="RHEA-COMP:11060"/>
        <dbReference type="Rhea" id="RHEA-COMP:11061"/>
        <dbReference type="ChEBI" id="CHEBI:15378"/>
        <dbReference type="ChEBI" id="CHEBI:30013"/>
        <dbReference type="ChEBI" id="CHEBI:57692"/>
        <dbReference type="ChEBI" id="CHEBI:74257"/>
        <dbReference type="ChEBI" id="CHEBI:456215"/>
        <dbReference type="EC" id="2.7.1.180"/>
    </reaction>
</comment>
<evidence type="ECO:0000256" key="2">
    <source>
        <dbReference type="ARBA" id="ARBA00011955"/>
    </source>
</evidence>